<organism evidence="2 3">
    <name type="scientific">Leptolyngbya boryana NIES-2135</name>
    <dbReference type="NCBI Taxonomy" id="1973484"/>
    <lineage>
        <taxon>Bacteria</taxon>
        <taxon>Bacillati</taxon>
        <taxon>Cyanobacteriota</taxon>
        <taxon>Cyanophyceae</taxon>
        <taxon>Leptolyngbyales</taxon>
        <taxon>Leptolyngbyaceae</taxon>
        <taxon>Leptolyngbya group</taxon>
        <taxon>Leptolyngbya</taxon>
    </lineage>
</organism>
<accession>A0A1Z4JKK7</accession>
<evidence type="ECO:0000313" key="2">
    <source>
        <dbReference type="EMBL" id="BAY57198.1"/>
    </source>
</evidence>
<dbReference type="InterPro" id="IPR001173">
    <property type="entry name" value="Glyco_trans_2-like"/>
</dbReference>
<name>A0A1Z4JKK7_LEPBY</name>
<keyword evidence="3" id="KW-1185">Reference proteome</keyword>
<dbReference type="Gene3D" id="3.90.550.10">
    <property type="entry name" value="Spore Coat Polysaccharide Biosynthesis Protein SpsA, Chain A"/>
    <property type="match status" value="1"/>
</dbReference>
<dbReference type="GO" id="GO:0016758">
    <property type="term" value="F:hexosyltransferase activity"/>
    <property type="evidence" value="ECO:0007669"/>
    <property type="project" value="UniProtKB-ARBA"/>
</dbReference>
<protein>
    <submittedName>
        <fullName evidence="2">Putative glucosyltransferase</fullName>
    </submittedName>
</protein>
<dbReference type="SUPFAM" id="SSF53448">
    <property type="entry name" value="Nucleotide-diphospho-sugar transferases"/>
    <property type="match status" value="1"/>
</dbReference>
<gene>
    <name evidence="2" type="ORF">NIES2135_40620</name>
</gene>
<dbReference type="Pfam" id="PF00535">
    <property type="entry name" value="Glycos_transf_2"/>
    <property type="match status" value="1"/>
</dbReference>
<dbReference type="CDD" id="cd00761">
    <property type="entry name" value="Glyco_tranf_GTA_type"/>
    <property type="match status" value="1"/>
</dbReference>
<evidence type="ECO:0000313" key="3">
    <source>
        <dbReference type="Proteomes" id="UP000217895"/>
    </source>
</evidence>
<dbReference type="PANTHER" id="PTHR22916">
    <property type="entry name" value="GLYCOSYLTRANSFERASE"/>
    <property type="match status" value="1"/>
</dbReference>
<dbReference type="AlphaFoldDB" id="A0A1Z4JKK7"/>
<dbReference type="Proteomes" id="UP000217895">
    <property type="component" value="Chromosome"/>
</dbReference>
<keyword evidence="2" id="KW-0808">Transferase</keyword>
<reference evidence="2 3" key="1">
    <citation type="submission" date="2017-06" db="EMBL/GenBank/DDBJ databases">
        <title>Genome sequencing of cyanobaciteial culture collection at National Institute for Environmental Studies (NIES).</title>
        <authorList>
            <person name="Hirose Y."/>
            <person name="Shimura Y."/>
            <person name="Fujisawa T."/>
            <person name="Nakamura Y."/>
            <person name="Kawachi M."/>
        </authorList>
    </citation>
    <scope>NUCLEOTIDE SEQUENCE [LARGE SCALE GENOMIC DNA]</scope>
    <source>
        <strain evidence="2 3">NIES-2135</strain>
    </source>
</reference>
<dbReference type="InterPro" id="IPR029044">
    <property type="entry name" value="Nucleotide-diphossugar_trans"/>
</dbReference>
<evidence type="ECO:0000259" key="1">
    <source>
        <dbReference type="Pfam" id="PF00535"/>
    </source>
</evidence>
<dbReference type="PANTHER" id="PTHR22916:SF3">
    <property type="entry name" value="UDP-GLCNAC:BETAGAL BETA-1,3-N-ACETYLGLUCOSAMINYLTRANSFERASE-LIKE PROTEIN 1"/>
    <property type="match status" value="1"/>
</dbReference>
<dbReference type="EMBL" id="AP018203">
    <property type="protein sequence ID" value="BAY57198.1"/>
    <property type="molecule type" value="Genomic_DNA"/>
</dbReference>
<proteinExistence type="predicted"/>
<sequence length="302" mass="33334">MIRPKVSIAINNYNYDRYLAQAIESALDQTYANVEVIVVDDGSTDRSRQVIECYRDRIIPVYKANGGQASAFNAGFAASTGEIVCFLDADDMFLPEKAAAIVDAISDPTVMQWCFHPLQLANAQMQPMEPILQLGETYPVDVRQDVTKGKLKGKLPFAIPATSGLCFTRSLLSKILPMPEAESILLNDSFLQFAALGIAPGIALDHPLALQRVHGSNAYTANSASERINAPIRILTAAALRDRFPSTKQFANCWFADGLGLYWKLGGVDAAIQPWVDRYRSELSPTEACVIWMRATYRRLKP</sequence>
<feature type="domain" description="Glycosyltransferase 2-like" evidence="1">
    <location>
        <begin position="7"/>
        <end position="116"/>
    </location>
</feature>